<dbReference type="SUPFAM" id="SSF102114">
    <property type="entry name" value="Radical SAM enzymes"/>
    <property type="match status" value="1"/>
</dbReference>
<evidence type="ECO:0000256" key="5">
    <source>
        <dbReference type="ARBA" id="ARBA00023014"/>
    </source>
</evidence>
<proteinExistence type="predicted"/>
<dbReference type="EMBL" id="MUHG01000018">
    <property type="protein sequence ID" value="OXB19127.1"/>
    <property type="molecule type" value="Genomic_DNA"/>
</dbReference>
<reference evidence="9 11" key="3">
    <citation type="submission" date="2016-11" db="EMBL/GenBank/DDBJ databases">
        <title>Whole genomes of Flavobacteriaceae.</title>
        <authorList>
            <person name="Stine C."/>
            <person name="Li C."/>
            <person name="Tadesse D."/>
        </authorList>
    </citation>
    <scope>NUCLEOTIDE SEQUENCE [LARGE SCALE GENOMIC DNA]</scope>
    <source>
        <strain evidence="9 11">ATCC BAA-2541</strain>
    </source>
</reference>
<keyword evidence="4" id="KW-0408">Iron</keyword>
<dbReference type="SMART" id="SM00729">
    <property type="entry name" value="Elp3"/>
    <property type="match status" value="1"/>
</dbReference>
<accession>A0A1S1J5B2</accession>
<feature type="coiled-coil region" evidence="6">
    <location>
        <begin position="446"/>
        <end position="473"/>
    </location>
</feature>
<sequence>MDTIKTSTRYRVRDDYATATPVHVVWEITLACNLKCSHCGSRAGKVRPGELTTEQCFGVIDSLKRLGTREISIIGGEAFLRKDWIEIIERIHQSGIECSMQSGAYNLNEERIIAAKKAGINNIGVSIDGMPDTHNKIRGRRDSFEHAVNCLGLLKKHNITSSVNTVITKRSKNEMNELLDVLIENNVKNWQIQLAVAMGNAVDNADELIVQPYELIDFYDELIVIYRKALAHNILIQAGNNIGYFGPYEHIWRQGNEKYYTGCSAGHTGIGIEADGKIKGCPSLPTSAYTGGNVKDMALEDIWKYSEEMVFSRYRNKEELWGGCKGCYYESSCLAGCTWTSHVLFGKRGNNPFCHHRALELKKKGLKERVRKIQEAPGDSFDMGLFEIIVEDENGVIVEIQSPHSETPVPVVDVTARVPRIPKALKLCNGCDNYVYEEEEVCSFCNSNVKEVNDEYAAKMEKAKRSLEKLEFLMMK</sequence>
<reference evidence="10" key="2">
    <citation type="submission" date="2016-09" db="EMBL/GenBank/DDBJ databases">
        <authorList>
            <person name="Chen S."/>
            <person name="Walker E."/>
        </authorList>
    </citation>
    <scope>NUCLEOTIDE SEQUENCE [LARGE SCALE GENOMIC DNA]</scope>
    <source>
        <strain evidence="10">MSU</strain>
    </source>
</reference>
<name>A0A1S1J5B2_9FLAO</name>
<dbReference type="InterPro" id="IPR023885">
    <property type="entry name" value="4Fe4S-binding_SPASM_dom"/>
</dbReference>
<feature type="domain" description="Radical SAM core" evidence="7">
    <location>
        <begin position="18"/>
        <end position="233"/>
    </location>
</feature>
<dbReference type="InterPro" id="IPR013785">
    <property type="entry name" value="Aldolase_TIM"/>
</dbReference>
<dbReference type="InterPro" id="IPR058240">
    <property type="entry name" value="rSAM_sf"/>
</dbReference>
<evidence type="ECO:0000256" key="6">
    <source>
        <dbReference type="SAM" id="Coils"/>
    </source>
</evidence>
<keyword evidence="2" id="KW-0949">S-adenosyl-L-methionine</keyword>
<comment type="cofactor">
    <cofactor evidence="1">
        <name>[4Fe-4S] cluster</name>
        <dbReference type="ChEBI" id="CHEBI:49883"/>
    </cofactor>
</comment>
<reference evidence="8" key="1">
    <citation type="submission" date="2016-09" db="EMBL/GenBank/DDBJ databases">
        <authorList>
            <person name="Capua I."/>
            <person name="De Benedictis P."/>
            <person name="Joannis T."/>
            <person name="Lombin L.H."/>
            <person name="Cattoli G."/>
        </authorList>
    </citation>
    <scope>NUCLEOTIDE SEQUENCE [LARGE SCALE GENOMIC DNA]</scope>
    <source>
        <strain evidence="8">MSU</strain>
    </source>
</reference>
<dbReference type="PANTHER" id="PTHR11228:SF7">
    <property type="entry name" value="PQQA PEPTIDE CYCLASE"/>
    <property type="match status" value="1"/>
</dbReference>
<dbReference type="STRING" id="1278819.BHE19_13575"/>
<protein>
    <recommendedName>
        <fullName evidence="7">Radical SAM core domain-containing protein</fullName>
    </recommendedName>
</protein>
<dbReference type="AlphaFoldDB" id="A0A1S1J5B2"/>
<evidence type="ECO:0000313" key="9">
    <source>
        <dbReference type="EMBL" id="OXB19127.1"/>
    </source>
</evidence>
<keyword evidence="5" id="KW-0411">Iron-sulfur</keyword>
<dbReference type="NCBIfam" id="TIGR04085">
    <property type="entry name" value="rSAM_more_4Fe4S"/>
    <property type="match status" value="1"/>
</dbReference>
<dbReference type="GO" id="GO:0003824">
    <property type="term" value="F:catalytic activity"/>
    <property type="evidence" value="ECO:0007669"/>
    <property type="project" value="InterPro"/>
</dbReference>
<dbReference type="OrthoDB" id="1073749at2"/>
<evidence type="ECO:0000256" key="3">
    <source>
        <dbReference type="ARBA" id="ARBA00022723"/>
    </source>
</evidence>
<evidence type="ECO:0000256" key="4">
    <source>
        <dbReference type="ARBA" id="ARBA00023004"/>
    </source>
</evidence>
<dbReference type="Pfam" id="PF04055">
    <property type="entry name" value="Radical_SAM"/>
    <property type="match status" value="1"/>
</dbReference>
<dbReference type="Proteomes" id="UP000180252">
    <property type="component" value="Unassembled WGS sequence"/>
</dbReference>
<keyword evidence="6" id="KW-0175">Coiled coil</keyword>
<dbReference type="RefSeq" id="WP_070907924.1">
    <property type="nucleotide sequence ID" value="NZ_MIKE01000024.1"/>
</dbReference>
<dbReference type="PROSITE" id="PS51918">
    <property type="entry name" value="RADICAL_SAM"/>
    <property type="match status" value="1"/>
</dbReference>
<dbReference type="GO" id="GO:0051536">
    <property type="term" value="F:iron-sulfur cluster binding"/>
    <property type="evidence" value="ECO:0007669"/>
    <property type="project" value="UniProtKB-KW"/>
</dbReference>
<dbReference type="InterPro" id="IPR006638">
    <property type="entry name" value="Elp3/MiaA/NifB-like_rSAM"/>
</dbReference>
<organism evidence="8 10">
    <name type="scientific">Flavobacterium tructae</name>
    <dbReference type="NCBI Taxonomy" id="1114873"/>
    <lineage>
        <taxon>Bacteria</taxon>
        <taxon>Pseudomonadati</taxon>
        <taxon>Bacteroidota</taxon>
        <taxon>Flavobacteriia</taxon>
        <taxon>Flavobacteriales</taxon>
        <taxon>Flavobacteriaceae</taxon>
        <taxon>Flavobacterium</taxon>
    </lineage>
</organism>
<evidence type="ECO:0000256" key="2">
    <source>
        <dbReference type="ARBA" id="ARBA00022691"/>
    </source>
</evidence>
<dbReference type="Gene3D" id="3.20.20.70">
    <property type="entry name" value="Aldolase class I"/>
    <property type="match status" value="1"/>
</dbReference>
<evidence type="ECO:0000259" key="7">
    <source>
        <dbReference type="PROSITE" id="PS51918"/>
    </source>
</evidence>
<evidence type="ECO:0000256" key="1">
    <source>
        <dbReference type="ARBA" id="ARBA00001966"/>
    </source>
</evidence>
<dbReference type="SFLD" id="SFLDG01067">
    <property type="entry name" value="SPASM/twitch_domain_containing"/>
    <property type="match status" value="1"/>
</dbReference>
<dbReference type="EMBL" id="MIKE01000024">
    <property type="protein sequence ID" value="OHT44734.1"/>
    <property type="molecule type" value="Genomic_DNA"/>
</dbReference>
<evidence type="ECO:0000313" key="11">
    <source>
        <dbReference type="Proteomes" id="UP000198319"/>
    </source>
</evidence>
<keyword evidence="3" id="KW-0479">Metal-binding</keyword>
<dbReference type="InterPro" id="IPR050377">
    <property type="entry name" value="Radical_SAM_PqqE_MftC-like"/>
</dbReference>
<dbReference type="SFLD" id="SFLDG01386">
    <property type="entry name" value="main_SPASM_domain-containing"/>
    <property type="match status" value="1"/>
</dbReference>
<dbReference type="CDD" id="cd01335">
    <property type="entry name" value="Radical_SAM"/>
    <property type="match status" value="1"/>
</dbReference>
<keyword evidence="11" id="KW-1185">Reference proteome</keyword>
<dbReference type="SFLD" id="SFLDS00029">
    <property type="entry name" value="Radical_SAM"/>
    <property type="match status" value="1"/>
</dbReference>
<dbReference type="Pfam" id="PF13186">
    <property type="entry name" value="SPASM"/>
    <property type="match status" value="1"/>
</dbReference>
<gene>
    <name evidence="9" type="ORF">B0A71_11290</name>
    <name evidence="8" type="ORF">BHE19_13575</name>
</gene>
<comment type="caution">
    <text evidence="8">The sequence shown here is derived from an EMBL/GenBank/DDBJ whole genome shotgun (WGS) entry which is preliminary data.</text>
</comment>
<dbReference type="InterPro" id="IPR007197">
    <property type="entry name" value="rSAM"/>
</dbReference>
<dbReference type="PANTHER" id="PTHR11228">
    <property type="entry name" value="RADICAL SAM DOMAIN PROTEIN"/>
    <property type="match status" value="1"/>
</dbReference>
<dbReference type="GO" id="GO:0046872">
    <property type="term" value="F:metal ion binding"/>
    <property type="evidence" value="ECO:0007669"/>
    <property type="project" value="UniProtKB-KW"/>
</dbReference>
<dbReference type="Proteomes" id="UP000198319">
    <property type="component" value="Unassembled WGS sequence"/>
</dbReference>
<evidence type="ECO:0000313" key="10">
    <source>
        <dbReference type="Proteomes" id="UP000180252"/>
    </source>
</evidence>
<evidence type="ECO:0000313" key="8">
    <source>
        <dbReference type="EMBL" id="OHT44734.1"/>
    </source>
</evidence>